<dbReference type="OrthoDB" id="257464at2"/>
<name>A0A1H8FGP7_9ACTN</name>
<dbReference type="AlphaFoldDB" id="A0A1H8FGP7"/>
<dbReference type="Proteomes" id="UP000198953">
    <property type="component" value="Unassembled WGS sequence"/>
</dbReference>
<evidence type="ECO:0000313" key="2">
    <source>
        <dbReference type="Proteomes" id="UP000198953"/>
    </source>
</evidence>
<accession>A0A1H8FGP7</accession>
<keyword evidence="2" id="KW-1185">Reference proteome</keyword>
<gene>
    <name evidence="1" type="ORF">SAMN05660976_07275</name>
</gene>
<protein>
    <submittedName>
        <fullName evidence="1">Uncharacterized protein</fullName>
    </submittedName>
</protein>
<organism evidence="1 2">
    <name type="scientific">Nonomuraea pusilla</name>
    <dbReference type="NCBI Taxonomy" id="46177"/>
    <lineage>
        <taxon>Bacteria</taxon>
        <taxon>Bacillati</taxon>
        <taxon>Actinomycetota</taxon>
        <taxon>Actinomycetes</taxon>
        <taxon>Streptosporangiales</taxon>
        <taxon>Streptosporangiaceae</taxon>
        <taxon>Nonomuraea</taxon>
    </lineage>
</organism>
<evidence type="ECO:0000313" key="1">
    <source>
        <dbReference type="EMBL" id="SEN30805.1"/>
    </source>
</evidence>
<sequence length="428" mass="48344">MSVDVPLTAEDVLRIAACKDRGPSREAMVIAYGYHRIACDLATHLGRAANNWYCYATWTSKAVGESLDLRPGSPFLTDFGRRLGVPRRLRGLFRGALLTLLGPSYQLGLALANRAIFLETASLAVALWKDDSPGAYLRVRAGGEAEMPPEFLSDLLEDADERYLRDAAELFAEARAEQDPARRAELMLGANIALSAYEQKRAQKALELVLYRPVRWLTRVSWRSARSLVTGRPFRRFRLYSAPHERQPWLTRVLEQAWAGLYTRRLFSVRTPVSDIRVGRPLAAPPAVDAARAWAPIRDDRVRKLAAEFIPEDVEAATAPVANWVTYEDRMRFIVSYFRMYQTVGALYDPPFDPALAAELHEEMAVGLLPEAVDALPATGRSRKGRLLPRLRRRTYRYPTETDPDAYEMARFDFEPFLEAIALEKSGR</sequence>
<reference evidence="1 2" key="1">
    <citation type="submission" date="2016-10" db="EMBL/GenBank/DDBJ databases">
        <authorList>
            <person name="de Groot N.N."/>
        </authorList>
    </citation>
    <scope>NUCLEOTIDE SEQUENCE [LARGE SCALE GENOMIC DNA]</scope>
    <source>
        <strain evidence="1 2">DSM 43357</strain>
    </source>
</reference>
<proteinExistence type="predicted"/>
<dbReference type="EMBL" id="FOBF01000024">
    <property type="protein sequence ID" value="SEN30805.1"/>
    <property type="molecule type" value="Genomic_DNA"/>
</dbReference>
<dbReference type="RefSeq" id="WP_055505579.1">
    <property type="nucleotide sequence ID" value="NZ_BBZG01000003.1"/>
</dbReference>